<name>A0A4Y2NA39_ARAVE</name>
<gene>
    <name evidence="2" type="ORF">AVEN_8072_1</name>
</gene>
<reference evidence="2 3" key="1">
    <citation type="journal article" date="2019" name="Sci. Rep.">
        <title>Orb-weaving spider Araneus ventricosus genome elucidates the spidroin gene catalogue.</title>
        <authorList>
            <person name="Kono N."/>
            <person name="Nakamura H."/>
            <person name="Ohtoshi R."/>
            <person name="Moran D.A.P."/>
            <person name="Shinohara A."/>
            <person name="Yoshida Y."/>
            <person name="Fujiwara M."/>
            <person name="Mori M."/>
            <person name="Tomita M."/>
            <person name="Arakawa K."/>
        </authorList>
    </citation>
    <scope>NUCLEOTIDE SEQUENCE [LARGE SCALE GENOMIC DNA]</scope>
</reference>
<protein>
    <submittedName>
        <fullName evidence="2">Uncharacterized protein</fullName>
    </submittedName>
</protein>
<dbReference type="Proteomes" id="UP000499080">
    <property type="component" value="Unassembled WGS sequence"/>
</dbReference>
<feature type="region of interest" description="Disordered" evidence="1">
    <location>
        <begin position="64"/>
        <end position="99"/>
    </location>
</feature>
<dbReference type="EMBL" id="BGPR01008815">
    <property type="protein sequence ID" value="GBN36298.1"/>
    <property type="molecule type" value="Genomic_DNA"/>
</dbReference>
<sequence length="122" mass="13609">MYQNLLLLKRKRQKKTRSTSLKDAENKTNSIVASKFCRTSLLQDSTPTSVHASYSRKLILKADGATGNDHDNLTSAVDSRPEPMATDNENLDNPETEIESDNAIEYNPIESIDEILPVPAFD</sequence>
<evidence type="ECO:0000313" key="2">
    <source>
        <dbReference type="EMBL" id="GBN36298.1"/>
    </source>
</evidence>
<dbReference type="AlphaFoldDB" id="A0A4Y2NA39"/>
<proteinExistence type="predicted"/>
<organism evidence="2 3">
    <name type="scientific">Araneus ventricosus</name>
    <name type="common">Orbweaver spider</name>
    <name type="synonym">Epeira ventricosa</name>
    <dbReference type="NCBI Taxonomy" id="182803"/>
    <lineage>
        <taxon>Eukaryota</taxon>
        <taxon>Metazoa</taxon>
        <taxon>Ecdysozoa</taxon>
        <taxon>Arthropoda</taxon>
        <taxon>Chelicerata</taxon>
        <taxon>Arachnida</taxon>
        <taxon>Araneae</taxon>
        <taxon>Araneomorphae</taxon>
        <taxon>Entelegynae</taxon>
        <taxon>Araneoidea</taxon>
        <taxon>Araneidae</taxon>
        <taxon>Araneus</taxon>
    </lineage>
</organism>
<evidence type="ECO:0000256" key="1">
    <source>
        <dbReference type="SAM" id="MobiDB-lite"/>
    </source>
</evidence>
<comment type="caution">
    <text evidence="2">The sequence shown here is derived from an EMBL/GenBank/DDBJ whole genome shotgun (WGS) entry which is preliminary data.</text>
</comment>
<keyword evidence="3" id="KW-1185">Reference proteome</keyword>
<feature type="compositionally biased region" description="Acidic residues" evidence="1">
    <location>
        <begin position="89"/>
        <end position="99"/>
    </location>
</feature>
<accession>A0A4Y2NA39</accession>
<evidence type="ECO:0000313" key="3">
    <source>
        <dbReference type="Proteomes" id="UP000499080"/>
    </source>
</evidence>